<gene>
    <name evidence="2" type="ORF">OTI717_LOCUS34943</name>
    <name evidence="1" type="ORF">RFH988_LOCUS27596</name>
</gene>
<sequence>MEGTKRIRKPALCYDPSAYVLAPFLRKKKHTIIPKHQVTIDTIDKNNENIKSFGFIQPVHIIAEDISSNVNRDVNDIAEYGDDDDDDDDDLIL</sequence>
<evidence type="ECO:0000313" key="1">
    <source>
        <dbReference type="EMBL" id="CAF1259475.1"/>
    </source>
</evidence>
<accession>A0A815AMU9</accession>
<evidence type="ECO:0000313" key="3">
    <source>
        <dbReference type="Proteomes" id="UP000663882"/>
    </source>
</evidence>
<comment type="caution">
    <text evidence="1">The sequence shown here is derived from an EMBL/GenBank/DDBJ whole genome shotgun (WGS) entry which is preliminary data.</text>
</comment>
<dbReference type="EMBL" id="CAJOAX010012973">
    <property type="protein sequence ID" value="CAF4122734.1"/>
    <property type="molecule type" value="Genomic_DNA"/>
</dbReference>
<dbReference type="Proteomes" id="UP000663882">
    <property type="component" value="Unassembled WGS sequence"/>
</dbReference>
<dbReference type="AlphaFoldDB" id="A0A815AMU9"/>
<dbReference type="Proteomes" id="UP000663823">
    <property type="component" value="Unassembled WGS sequence"/>
</dbReference>
<dbReference type="EMBL" id="CAJNOO010002352">
    <property type="protein sequence ID" value="CAF1259475.1"/>
    <property type="molecule type" value="Genomic_DNA"/>
</dbReference>
<evidence type="ECO:0000313" key="2">
    <source>
        <dbReference type="EMBL" id="CAF4122734.1"/>
    </source>
</evidence>
<protein>
    <submittedName>
        <fullName evidence="1">Uncharacterized protein</fullName>
    </submittedName>
</protein>
<proteinExistence type="predicted"/>
<reference evidence="1" key="1">
    <citation type="submission" date="2021-02" db="EMBL/GenBank/DDBJ databases">
        <authorList>
            <person name="Nowell W R."/>
        </authorList>
    </citation>
    <scope>NUCLEOTIDE SEQUENCE</scope>
</reference>
<organism evidence="1 3">
    <name type="scientific">Rotaria sordida</name>
    <dbReference type="NCBI Taxonomy" id="392033"/>
    <lineage>
        <taxon>Eukaryota</taxon>
        <taxon>Metazoa</taxon>
        <taxon>Spiralia</taxon>
        <taxon>Gnathifera</taxon>
        <taxon>Rotifera</taxon>
        <taxon>Eurotatoria</taxon>
        <taxon>Bdelloidea</taxon>
        <taxon>Philodinida</taxon>
        <taxon>Philodinidae</taxon>
        <taxon>Rotaria</taxon>
    </lineage>
</organism>
<name>A0A815AMU9_9BILA</name>